<accession>A0A0F5ZN81</accession>
<gene>
    <name evidence="1" type="ORF">VM57_19290</name>
</gene>
<proteinExistence type="predicted"/>
<evidence type="ECO:0000313" key="2">
    <source>
        <dbReference type="Proteomes" id="UP000243478"/>
    </source>
</evidence>
<organism evidence="1 2">
    <name type="scientific">Stenotrophomonas maltophilia</name>
    <name type="common">Pseudomonas maltophilia</name>
    <name type="synonym">Xanthomonas maltophilia</name>
    <dbReference type="NCBI Taxonomy" id="40324"/>
    <lineage>
        <taxon>Bacteria</taxon>
        <taxon>Pseudomonadati</taxon>
        <taxon>Pseudomonadota</taxon>
        <taxon>Gammaproteobacteria</taxon>
        <taxon>Lysobacterales</taxon>
        <taxon>Lysobacteraceae</taxon>
        <taxon>Stenotrophomonas</taxon>
        <taxon>Stenotrophomonas maltophilia group</taxon>
    </lineage>
</organism>
<dbReference type="Proteomes" id="UP000243478">
    <property type="component" value="Unassembled WGS sequence"/>
</dbReference>
<protein>
    <submittedName>
        <fullName evidence="1">Membrane protein</fullName>
    </submittedName>
</protein>
<name>A0A0F5ZN81_STEMA</name>
<dbReference type="EMBL" id="JZRZ01000030">
    <property type="protein sequence ID" value="KKD56782.1"/>
    <property type="molecule type" value="Genomic_DNA"/>
</dbReference>
<dbReference type="AlphaFoldDB" id="A0A0F5ZN81"/>
<reference evidence="1 2" key="1">
    <citation type="submission" date="2015-03" db="EMBL/GenBank/DDBJ databases">
        <title>Draft genome of Stenotrophomonas maltophila isolated from urine specimen.</title>
        <authorList>
            <person name="Murugan N."/>
            <person name="Malathi J."/>
            <person name="Umashankar V."/>
            <person name="Madhavan H."/>
        </authorList>
    </citation>
    <scope>NUCLEOTIDE SEQUENCE [LARGE SCALE GENOMIC DNA]</scope>
    <source>
        <strain evidence="1 2">JMNMN1</strain>
    </source>
</reference>
<dbReference type="RefSeq" id="WP_043034435.1">
    <property type="nucleotide sequence ID" value="NZ_BKBG02000001.1"/>
</dbReference>
<sequence length="109" mass="11742">MQELIPITLFICIAYAIHAIADARARSKLVAPHVPEEVIRSLAVLEEERRRQGALRWGISLVCLALAMALLEAMGARDLTFGAAAALVGSAGLGQLLAWHFTRPAVRKG</sequence>
<evidence type="ECO:0000313" key="1">
    <source>
        <dbReference type="EMBL" id="KKD56782.1"/>
    </source>
</evidence>
<dbReference type="PATRIC" id="fig|40324.63.peg.7153"/>
<comment type="caution">
    <text evidence="1">The sequence shown here is derived from an EMBL/GenBank/DDBJ whole genome shotgun (WGS) entry which is preliminary data.</text>
</comment>